<organism evidence="1 2">
    <name type="scientific">Promicromonospora kroppenstedtii</name>
    <dbReference type="NCBI Taxonomy" id="440482"/>
    <lineage>
        <taxon>Bacteria</taxon>
        <taxon>Bacillati</taxon>
        <taxon>Actinomycetota</taxon>
        <taxon>Actinomycetes</taxon>
        <taxon>Micrococcales</taxon>
        <taxon>Promicromonosporaceae</taxon>
        <taxon>Promicromonospora</taxon>
    </lineage>
</organism>
<reference evidence="1 2" key="1">
    <citation type="submission" date="2024-10" db="EMBL/GenBank/DDBJ databases">
        <title>The Natural Products Discovery Center: Release of the First 8490 Sequenced Strains for Exploring Actinobacteria Biosynthetic Diversity.</title>
        <authorList>
            <person name="Kalkreuter E."/>
            <person name="Kautsar S.A."/>
            <person name="Yang D."/>
            <person name="Bader C.D."/>
            <person name="Teijaro C.N."/>
            <person name="Fluegel L."/>
            <person name="Davis C.M."/>
            <person name="Simpson J.R."/>
            <person name="Lauterbach L."/>
            <person name="Steele A.D."/>
            <person name="Gui C."/>
            <person name="Meng S."/>
            <person name="Li G."/>
            <person name="Viehrig K."/>
            <person name="Ye F."/>
            <person name="Su P."/>
            <person name="Kiefer A.F."/>
            <person name="Nichols A."/>
            <person name="Cepeda A.J."/>
            <person name="Yan W."/>
            <person name="Fan B."/>
            <person name="Jiang Y."/>
            <person name="Adhikari A."/>
            <person name="Zheng C.-J."/>
            <person name="Schuster L."/>
            <person name="Cowan T.M."/>
            <person name="Smanski M.J."/>
            <person name="Chevrette M.G."/>
            <person name="De Carvalho L.P.S."/>
            <person name="Shen B."/>
        </authorList>
    </citation>
    <scope>NUCLEOTIDE SEQUENCE [LARGE SCALE GENOMIC DNA]</scope>
    <source>
        <strain evidence="1 2">NPDC019481</strain>
    </source>
</reference>
<dbReference type="Proteomes" id="UP001611580">
    <property type="component" value="Unassembled WGS sequence"/>
</dbReference>
<dbReference type="EMBL" id="JBIRYI010000012">
    <property type="protein sequence ID" value="MFI2489043.1"/>
    <property type="molecule type" value="Genomic_DNA"/>
</dbReference>
<evidence type="ECO:0000313" key="1">
    <source>
        <dbReference type="EMBL" id="MFI2489043.1"/>
    </source>
</evidence>
<gene>
    <name evidence="1" type="ORF">ACH47X_19190</name>
</gene>
<protein>
    <submittedName>
        <fullName evidence="1">Uncharacterized protein</fullName>
    </submittedName>
</protein>
<comment type="caution">
    <text evidence="1">The sequence shown here is derived from an EMBL/GenBank/DDBJ whole genome shotgun (WGS) entry which is preliminary data.</text>
</comment>
<proteinExistence type="predicted"/>
<evidence type="ECO:0000313" key="2">
    <source>
        <dbReference type="Proteomes" id="UP001611580"/>
    </source>
</evidence>
<name>A0ABW7XND3_9MICO</name>
<dbReference type="RefSeq" id="WP_397406123.1">
    <property type="nucleotide sequence ID" value="NZ_JBIRYI010000012.1"/>
</dbReference>
<keyword evidence="2" id="KW-1185">Reference proteome</keyword>
<sequence>MADLSDPGVEALLGEEIVSLAATTFVATFAGVRLGRERARNEVDKELRRRFGKPRGTDAHHAYDAVVLQIVLTWERAQVAARAHSGVLIMLPDGSRLLSSTNVADDLRALL</sequence>
<accession>A0ABW7XND3</accession>